<feature type="transmembrane region" description="Helical" evidence="1">
    <location>
        <begin position="46"/>
        <end position="67"/>
    </location>
</feature>
<gene>
    <name evidence="2" type="ORF">A2817_00680</name>
</gene>
<keyword evidence="1" id="KW-0472">Membrane</keyword>
<evidence type="ECO:0000313" key="3">
    <source>
        <dbReference type="Proteomes" id="UP000177594"/>
    </source>
</evidence>
<accession>A0A1F8EBQ0</accession>
<keyword evidence="1" id="KW-1133">Transmembrane helix</keyword>
<organism evidence="2 3">
    <name type="scientific">Candidatus Yanofskybacteria bacterium RIFCSPHIGHO2_01_FULL_39_8b</name>
    <dbReference type="NCBI Taxonomy" id="1802659"/>
    <lineage>
        <taxon>Bacteria</taxon>
        <taxon>Candidatus Yanofskyibacteriota</taxon>
    </lineage>
</organism>
<dbReference type="AlphaFoldDB" id="A0A1F8EBQ0"/>
<protein>
    <recommendedName>
        <fullName evidence="4">DUF350 domain-containing protein</fullName>
    </recommendedName>
</protein>
<evidence type="ECO:0000256" key="1">
    <source>
        <dbReference type="SAM" id="Phobius"/>
    </source>
</evidence>
<dbReference type="EMBL" id="MGIZ01000052">
    <property type="protein sequence ID" value="OGM97415.1"/>
    <property type="molecule type" value="Genomic_DNA"/>
</dbReference>
<dbReference type="Proteomes" id="UP000177594">
    <property type="component" value="Unassembled WGS sequence"/>
</dbReference>
<comment type="caution">
    <text evidence="2">The sequence shown here is derived from an EMBL/GenBank/DDBJ whole genome shotgun (WGS) entry which is preliminary data.</text>
</comment>
<evidence type="ECO:0008006" key="4">
    <source>
        <dbReference type="Google" id="ProtNLM"/>
    </source>
</evidence>
<keyword evidence="1" id="KW-0812">Transmembrane</keyword>
<proteinExistence type="predicted"/>
<reference evidence="2 3" key="1">
    <citation type="journal article" date="2016" name="Nat. Commun.">
        <title>Thousands of microbial genomes shed light on interconnected biogeochemical processes in an aquifer system.</title>
        <authorList>
            <person name="Anantharaman K."/>
            <person name="Brown C.T."/>
            <person name="Hug L.A."/>
            <person name="Sharon I."/>
            <person name="Castelle C.J."/>
            <person name="Probst A.J."/>
            <person name="Thomas B.C."/>
            <person name="Singh A."/>
            <person name="Wilkins M.J."/>
            <person name="Karaoz U."/>
            <person name="Brodie E.L."/>
            <person name="Williams K.H."/>
            <person name="Hubbard S.S."/>
            <person name="Banfield J.F."/>
        </authorList>
    </citation>
    <scope>NUCLEOTIDE SEQUENCE [LARGE SCALE GENOMIC DNA]</scope>
</reference>
<feature type="transmembrane region" description="Helical" evidence="1">
    <location>
        <begin position="7"/>
        <end position="26"/>
    </location>
</feature>
<evidence type="ECO:0000313" key="2">
    <source>
        <dbReference type="EMBL" id="OGM97415.1"/>
    </source>
</evidence>
<sequence>MEIIFRPIIIFTLVGSFSLFFMAGILTTKIQRNIVDETDEMKHLNGYTVAAFGGLVAGSISLVAMAFP</sequence>
<name>A0A1F8EBQ0_9BACT</name>